<dbReference type="PANTHER" id="PTHR34849:SF3">
    <property type="entry name" value="SSR2962 PROTEIN"/>
    <property type="match status" value="1"/>
</dbReference>
<dbReference type="Gene3D" id="1.10.10.10">
    <property type="entry name" value="Winged helix-like DNA-binding domain superfamily/Winged helix DNA-binding domain"/>
    <property type="match status" value="1"/>
</dbReference>
<protein>
    <recommendedName>
        <fullName evidence="3">DUF433 domain-containing protein</fullName>
    </recommendedName>
</protein>
<organism evidence="1 2">
    <name type="scientific">Planktothrix agardhii</name>
    <name type="common">Oscillatoria agardhii</name>
    <dbReference type="NCBI Taxonomy" id="1160"/>
    <lineage>
        <taxon>Bacteria</taxon>
        <taxon>Bacillati</taxon>
        <taxon>Cyanobacteriota</taxon>
        <taxon>Cyanophyceae</taxon>
        <taxon>Oscillatoriophycideae</taxon>
        <taxon>Oscillatoriales</taxon>
        <taxon>Microcoleaceae</taxon>
        <taxon>Planktothrix</taxon>
    </lineage>
</organism>
<dbReference type="InterPro" id="IPR009057">
    <property type="entry name" value="Homeodomain-like_sf"/>
</dbReference>
<evidence type="ECO:0008006" key="3">
    <source>
        <dbReference type="Google" id="ProtNLM"/>
    </source>
</evidence>
<dbReference type="EMBL" id="LR882963">
    <property type="protein sequence ID" value="CAD5936058.1"/>
    <property type="molecule type" value="Genomic_DNA"/>
</dbReference>
<dbReference type="InterPro" id="IPR036388">
    <property type="entry name" value="WH-like_DNA-bd_sf"/>
</dbReference>
<sequence>MKPLTRITINPEVMGGKPCIRGLRVTVGTIVGLMASGRTPEDILKAYPYLELADLDAALAYYNSNLEY</sequence>
<dbReference type="AlphaFoldDB" id="A0AAD1Q1U9"/>
<dbReference type="RefSeq" id="WP_254032252.1">
    <property type="nucleotide sequence ID" value="NZ_JBAVBW010000198.1"/>
</dbReference>
<dbReference type="Proteomes" id="UP001153761">
    <property type="component" value="Chromosome"/>
</dbReference>
<dbReference type="SUPFAM" id="SSF46689">
    <property type="entry name" value="Homeodomain-like"/>
    <property type="match status" value="1"/>
</dbReference>
<proteinExistence type="predicted"/>
<name>A0AAD1Q1U9_PLAAG</name>
<reference evidence="1" key="1">
    <citation type="submission" date="2020-09" db="EMBL/GenBank/DDBJ databases">
        <authorList>
            <person name="Blom J."/>
        </authorList>
    </citation>
    <scope>NUCLEOTIDE SEQUENCE</scope>
    <source>
        <strain evidence="1">No.66</strain>
    </source>
</reference>
<accession>A0AAD1Q1U9</accession>
<dbReference type="Pfam" id="PF04255">
    <property type="entry name" value="DUF433"/>
    <property type="match status" value="1"/>
</dbReference>
<evidence type="ECO:0000313" key="1">
    <source>
        <dbReference type="EMBL" id="CAD5936058.1"/>
    </source>
</evidence>
<dbReference type="PANTHER" id="PTHR34849">
    <property type="entry name" value="SSL5025 PROTEIN"/>
    <property type="match status" value="1"/>
</dbReference>
<dbReference type="InterPro" id="IPR007367">
    <property type="entry name" value="DUF433"/>
</dbReference>
<evidence type="ECO:0000313" key="2">
    <source>
        <dbReference type="Proteomes" id="UP001153761"/>
    </source>
</evidence>
<gene>
    <name evidence="1" type="ORF">PANO66_01666</name>
</gene>